<feature type="non-terminal residue" evidence="1">
    <location>
        <position position="61"/>
    </location>
</feature>
<reference evidence="1" key="1">
    <citation type="journal article" date="2020" name="Stud. Mycol.">
        <title>101 Dothideomycetes genomes: a test case for predicting lifestyles and emergence of pathogens.</title>
        <authorList>
            <person name="Haridas S."/>
            <person name="Albert R."/>
            <person name="Binder M."/>
            <person name="Bloem J."/>
            <person name="Labutti K."/>
            <person name="Salamov A."/>
            <person name="Andreopoulos B."/>
            <person name="Baker S."/>
            <person name="Barry K."/>
            <person name="Bills G."/>
            <person name="Bluhm B."/>
            <person name="Cannon C."/>
            <person name="Castanera R."/>
            <person name="Culley D."/>
            <person name="Daum C."/>
            <person name="Ezra D."/>
            <person name="Gonzalez J."/>
            <person name="Henrissat B."/>
            <person name="Kuo A."/>
            <person name="Liang C."/>
            <person name="Lipzen A."/>
            <person name="Lutzoni F."/>
            <person name="Magnuson J."/>
            <person name="Mondo S."/>
            <person name="Nolan M."/>
            <person name="Ohm R."/>
            <person name="Pangilinan J."/>
            <person name="Park H.-J."/>
            <person name="Ramirez L."/>
            <person name="Alfaro M."/>
            <person name="Sun H."/>
            <person name="Tritt A."/>
            <person name="Yoshinaga Y."/>
            <person name="Zwiers L.-H."/>
            <person name="Turgeon B."/>
            <person name="Goodwin S."/>
            <person name="Spatafora J."/>
            <person name="Crous P."/>
            <person name="Grigoriev I."/>
        </authorList>
    </citation>
    <scope>NUCLEOTIDE SEQUENCE</scope>
    <source>
        <strain evidence="1">CBS 107.79</strain>
    </source>
</reference>
<sequence>KLHYFVGDNAANNGTTFIRELDNISLEDLYITSNRRIRCAGHIINLILKALIYGKGVSDFK</sequence>
<evidence type="ECO:0000313" key="2">
    <source>
        <dbReference type="Proteomes" id="UP000800036"/>
    </source>
</evidence>
<keyword evidence="2" id="KW-1185">Reference proteome</keyword>
<dbReference type="Proteomes" id="UP000800036">
    <property type="component" value="Unassembled WGS sequence"/>
</dbReference>
<feature type="non-terminal residue" evidence="1">
    <location>
        <position position="1"/>
    </location>
</feature>
<proteinExistence type="predicted"/>
<protein>
    <submittedName>
        <fullName evidence="1">Uncharacterized protein</fullName>
    </submittedName>
</protein>
<gene>
    <name evidence="1" type="ORF">BU23DRAFT_433264</name>
</gene>
<accession>A0A6A5UW59</accession>
<name>A0A6A5UW59_9PLEO</name>
<organism evidence="1 2">
    <name type="scientific">Bimuria novae-zelandiae CBS 107.79</name>
    <dbReference type="NCBI Taxonomy" id="1447943"/>
    <lineage>
        <taxon>Eukaryota</taxon>
        <taxon>Fungi</taxon>
        <taxon>Dikarya</taxon>
        <taxon>Ascomycota</taxon>
        <taxon>Pezizomycotina</taxon>
        <taxon>Dothideomycetes</taxon>
        <taxon>Pleosporomycetidae</taxon>
        <taxon>Pleosporales</taxon>
        <taxon>Massarineae</taxon>
        <taxon>Didymosphaeriaceae</taxon>
        <taxon>Bimuria</taxon>
    </lineage>
</organism>
<dbReference type="AlphaFoldDB" id="A0A6A5UW59"/>
<dbReference type="EMBL" id="ML976766">
    <property type="protein sequence ID" value="KAF1965257.1"/>
    <property type="molecule type" value="Genomic_DNA"/>
</dbReference>
<evidence type="ECO:0000313" key="1">
    <source>
        <dbReference type="EMBL" id="KAF1965257.1"/>
    </source>
</evidence>
<dbReference type="OrthoDB" id="5141571at2759"/>